<dbReference type="SUPFAM" id="SSF50475">
    <property type="entry name" value="FMN-binding split barrel"/>
    <property type="match status" value="1"/>
</dbReference>
<gene>
    <name evidence="2" type="ORF">C3743_33380</name>
</gene>
<name>A0A2S5DNB3_9BURK</name>
<feature type="domain" description="Pyridoxamine 5'-phosphate oxidase N-terminal" evidence="1">
    <location>
        <begin position="51"/>
        <end position="170"/>
    </location>
</feature>
<dbReference type="PANTHER" id="PTHR42815:SF2">
    <property type="entry name" value="FAD-BINDING, PUTATIVE (AFU_ORTHOLOGUE AFUA_6G07600)-RELATED"/>
    <property type="match status" value="1"/>
</dbReference>
<dbReference type="NCBIfam" id="TIGR04025">
    <property type="entry name" value="PPOX_FMN_DR2398"/>
    <property type="match status" value="1"/>
</dbReference>
<dbReference type="Gene3D" id="2.30.110.10">
    <property type="entry name" value="Electron Transport, Fmn-binding Protein, Chain A"/>
    <property type="match status" value="1"/>
</dbReference>
<proteinExistence type="predicted"/>
<organism evidence="2 3">
    <name type="scientific">Burkholderia contaminans</name>
    <dbReference type="NCBI Taxonomy" id="488447"/>
    <lineage>
        <taxon>Bacteria</taxon>
        <taxon>Pseudomonadati</taxon>
        <taxon>Pseudomonadota</taxon>
        <taxon>Betaproteobacteria</taxon>
        <taxon>Burkholderiales</taxon>
        <taxon>Burkholderiaceae</taxon>
        <taxon>Burkholderia</taxon>
        <taxon>Burkholderia cepacia complex</taxon>
    </lineage>
</organism>
<evidence type="ECO:0000313" key="2">
    <source>
        <dbReference type="EMBL" id="POZ80591.1"/>
    </source>
</evidence>
<evidence type="ECO:0000259" key="1">
    <source>
        <dbReference type="Pfam" id="PF01243"/>
    </source>
</evidence>
<protein>
    <submittedName>
        <fullName evidence="2">Pyridoxamine 5'-phosphate oxidase family protein</fullName>
    </submittedName>
</protein>
<evidence type="ECO:0000313" key="3">
    <source>
        <dbReference type="Proteomes" id="UP000238655"/>
    </source>
</evidence>
<dbReference type="PANTHER" id="PTHR42815">
    <property type="entry name" value="FAD-BINDING, PUTATIVE (AFU_ORTHOLOGUE AFUA_6G07600)-RELATED"/>
    <property type="match status" value="1"/>
</dbReference>
<dbReference type="EMBL" id="PQVP01000003">
    <property type="protein sequence ID" value="POZ80591.1"/>
    <property type="molecule type" value="Genomic_DNA"/>
</dbReference>
<dbReference type="AlphaFoldDB" id="A0A2S5DNB3"/>
<reference evidence="2 3" key="1">
    <citation type="submission" date="2018-01" db="EMBL/GenBank/DDBJ databases">
        <title>Successful Treatment of Persistent Burkholderia cepacia Bacteremia with Ceftazidime-Avibactam.</title>
        <authorList>
            <person name="Tamma P."/>
            <person name="Fan Y."/>
            <person name="Bergman Y."/>
            <person name="Sick-Samuels A."/>
            <person name="Hsu A."/>
            <person name="Timp W."/>
            <person name="Simner P."/>
        </authorList>
    </citation>
    <scope>NUCLEOTIDE SEQUENCE [LARGE SCALE GENOMIC DNA]</scope>
    <source>
        <strain evidence="2 3">170816</strain>
    </source>
</reference>
<dbReference type="InterPro" id="IPR024029">
    <property type="entry name" value="Pyridox_Oxase_FMN-dep"/>
</dbReference>
<comment type="caution">
    <text evidence="2">The sequence shown here is derived from an EMBL/GenBank/DDBJ whole genome shotgun (WGS) entry which is preliminary data.</text>
</comment>
<accession>A0A2S5DNB3</accession>
<dbReference type="InterPro" id="IPR011576">
    <property type="entry name" value="Pyridox_Oxase_N"/>
</dbReference>
<dbReference type="InterPro" id="IPR012349">
    <property type="entry name" value="Split_barrel_FMN-bd"/>
</dbReference>
<dbReference type="Pfam" id="PF01243">
    <property type="entry name" value="PNPOx_N"/>
    <property type="match status" value="1"/>
</dbReference>
<sequence length="224" mass="24806">MARRRFRFILAPQRRRKDTDVTHEITTVAQLEAIYGTPHERALWKEIDHLNDDYQAFVRASPFVALSSVGPHGTDVSPRGDVAGFVSIVDPNTLALPDRPGNNRIDTLRNIVADPRVSLLFLIPGVGETLRVNGRATISAEPGLLARFAVDGKAPRTVVLIHIDAAYFHCSKAIIRSRLWDSGTRIERDQLPSAGAMHRRLSGGTFDGESYDRDLPARMVAGLY</sequence>
<dbReference type="Proteomes" id="UP000238655">
    <property type="component" value="Chromosome 3"/>
</dbReference>